<dbReference type="EMBL" id="CAJGYM010000039">
    <property type="protein sequence ID" value="CAD6193819.1"/>
    <property type="molecule type" value="Genomic_DNA"/>
</dbReference>
<dbReference type="PROSITE" id="PS01078">
    <property type="entry name" value="MOCF_BIOSYNTHESIS_1"/>
    <property type="match status" value="1"/>
</dbReference>
<dbReference type="InterPro" id="IPR036425">
    <property type="entry name" value="MoaB/Mog-like_dom_sf"/>
</dbReference>
<protein>
    <recommendedName>
        <fullName evidence="3">molybdopterin molybdotransferase</fullName>
        <ecNumber evidence="3">2.10.1.1</ecNumber>
    </recommendedName>
</protein>
<dbReference type="GO" id="GO:0006777">
    <property type="term" value="P:Mo-molybdopterin cofactor biosynthetic process"/>
    <property type="evidence" value="ECO:0007669"/>
    <property type="project" value="UniProtKB-KW"/>
</dbReference>
<dbReference type="NCBIfam" id="TIGR00177">
    <property type="entry name" value="molyb_syn"/>
    <property type="match status" value="1"/>
</dbReference>
<dbReference type="EC" id="2.10.1.1" evidence="3"/>
<evidence type="ECO:0000256" key="4">
    <source>
        <dbReference type="ARBA" id="ARBA00023150"/>
    </source>
</evidence>
<dbReference type="InterPro" id="IPR001453">
    <property type="entry name" value="MoaB/Mog_dom"/>
</dbReference>
<proteinExistence type="inferred from homology"/>
<dbReference type="InterPro" id="IPR051920">
    <property type="entry name" value="MPT_Adenylyltrnsfr/MoaC-Rel"/>
</dbReference>
<dbReference type="SMART" id="SM00852">
    <property type="entry name" value="MoCF_biosynth"/>
    <property type="match status" value="1"/>
</dbReference>
<reference evidence="6" key="1">
    <citation type="submission" date="2020-10" db="EMBL/GenBank/DDBJ databases">
        <authorList>
            <person name="Kikuchi T."/>
        </authorList>
    </citation>
    <scope>NUCLEOTIDE SEQUENCE</scope>
    <source>
        <strain evidence="6">NKZ352</strain>
    </source>
</reference>
<dbReference type="Proteomes" id="UP000835052">
    <property type="component" value="Unassembled WGS sequence"/>
</dbReference>
<dbReference type="InterPro" id="IPR008284">
    <property type="entry name" value="MoCF_biosynth_CS"/>
</dbReference>
<gene>
    <name evidence="6" type="ORF">CAUJ_LOCUS9738</name>
</gene>
<evidence type="ECO:0000256" key="1">
    <source>
        <dbReference type="ARBA" id="ARBA00005046"/>
    </source>
</evidence>
<evidence type="ECO:0000259" key="5">
    <source>
        <dbReference type="SMART" id="SM00852"/>
    </source>
</evidence>
<accession>A0A8S1HDB0</accession>
<evidence type="ECO:0000256" key="3">
    <source>
        <dbReference type="ARBA" id="ARBA00013269"/>
    </source>
</evidence>
<dbReference type="Pfam" id="PF00994">
    <property type="entry name" value="MoCF_biosynth"/>
    <property type="match status" value="1"/>
</dbReference>
<comment type="pathway">
    <text evidence="1">Cofactor biosynthesis; molybdopterin biosynthesis.</text>
</comment>
<dbReference type="PANTHER" id="PTHR43764:SF1">
    <property type="entry name" value="MOLYBDOPTERIN MOLYBDOTRANSFERASE"/>
    <property type="match status" value="1"/>
</dbReference>
<dbReference type="OrthoDB" id="4349954at2759"/>
<comment type="similarity">
    <text evidence="2">In the N-terminal section; belongs to the MoaB/Mog family.</text>
</comment>
<dbReference type="PANTHER" id="PTHR43764">
    <property type="entry name" value="MOLYBDENUM COFACTOR BIOSYNTHESIS"/>
    <property type="match status" value="1"/>
</dbReference>
<keyword evidence="4" id="KW-0501">Molybdenum cofactor biosynthesis</keyword>
<evidence type="ECO:0000313" key="6">
    <source>
        <dbReference type="EMBL" id="CAD6193819.1"/>
    </source>
</evidence>
<feature type="domain" description="MoaB/Mog" evidence="5">
    <location>
        <begin position="6"/>
        <end position="152"/>
    </location>
</feature>
<dbReference type="GO" id="GO:0061599">
    <property type="term" value="F:molybdopterin molybdotransferase activity"/>
    <property type="evidence" value="ECO:0007669"/>
    <property type="project" value="UniProtKB-EC"/>
</dbReference>
<name>A0A8S1HDB0_9PELO</name>
<evidence type="ECO:0000256" key="2">
    <source>
        <dbReference type="ARBA" id="ARBA00007589"/>
    </source>
</evidence>
<dbReference type="CDD" id="cd00886">
    <property type="entry name" value="MogA_MoaB"/>
    <property type="match status" value="1"/>
</dbReference>
<dbReference type="Gene3D" id="3.40.980.10">
    <property type="entry name" value="MoaB/Mog-like domain"/>
    <property type="match status" value="1"/>
</dbReference>
<sequence length="172" mass="18210">MPTRVSVVTVSDSSFEGKRADESGPTLARLVAASEKAHVELVGDVHVVPDVFQEIASKLQELIPTSDVIITTGGTGFAPRDVTPEATLSVLERRCGGLETALHMRSLQATPMAALSRAVVGIASRTLIINFPGSVKAVKECWEVVEKVVDHAVALICEQDDGSVHRVLGAQS</sequence>
<dbReference type="SUPFAM" id="SSF53218">
    <property type="entry name" value="Molybdenum cofactor biosynthesis proteins"/>
    <property type="match status" value="1"/>
</dbReference>
<dbReference type="AlphaFoldDB" id="A0A8S1HDB0"/>
<evidence type="ECO:0000313" key="7">
    <source>
        <dbReference type="Proteomes" id="UP000835052"/>
    </source>
</evidence>
<keyword evidence="7" id="KW-1185">Reference proteome</keyword>
<comment type="caution">
    <text evidence="6">The sequence shown here is derived from an EMBL/GenBank/DDBJ whole genome shotgun (WGS) entry which is preliminary data.</text>
</comment>
<organism evidence="6 7">
    <name type="scientific">Caenorhabditis auriculariae</name>
    <dbReference type="NCBI Taxonomy" id="2777116"/>
    <lineage>
        <taxon>Eukaryota</taxon>
        <taxon>Metazoa</taxon>
        <taxon>Ecdysozoa</taxon>
        <taxon>Nematoda</taxon>
        <taxon>Chromadorea</taxon>
        <taxon>Rhabditida</taxon>
        <taxon>Rhabditina</taxon>
        <taxon>Rhabditomorpha</taxon>
        <taxon>Rhabditoidea</taxon>
        <taxon>Rhabditidae</taxon>
        <taxon>Peloderinae</taxon>
        <taxon>Caenorhabditis</taxon>
    </lineage>
</organism>